<evidence type="ECO:0000313" key="3">
    <source>
        <dbReference type="Proteomes" id="UP000287853"/>
    </source>
</evidence>
<organism evidence="2 3">
    <name type="scientific">Candidatus Electrothrix aarhusensis</name>
    <dbReference type="NCBI Taxonomy" id="1859131"/>
    <lineage>
        <taxon>Bacteria</taxon>
        <taxon>Pseudomonadati</taxon>
        <taxon>Thermodesulfobacteriota</taxon>
        <taxon>Desulfobulbia</taxon>
        <taxon>Desulfobulbales</taxon>
        <taxon>Desulfobulbaceae</taxon>
        <taxon>Candidatus Electrothrix</taxon>
    </lineage>
</organism>
<protein>
    <submittedName>
        <fullName evidence="2">Uncharacterized protein</fullName>
    </submittedName>
</protein>
<keyword evidence="1" id="KW-1133">Transmembrane helix</keyword>
<dbReference type="EMBL" id="MTKO01000064">
    <property type="protein sequence ID" value="RWX46453.1"/>
    <property type="molecule type" value="Genomic_DNA"/>
</dbReference>
<keyword evidence="3" id="KW-1185">Reference proteome</keyword>
<feature type="transmembrane region" description="Helical" evidence="1">
    <location>
        <begin position="51"/>
        <end position="70"/>
    </location>
</feature>
<evidence type="ECO:0000256" key="1">
    <source>
        <dbReference type="SAM" id="Phobius"/>
    </source>
</evidence>
<gene>
    <name evidence="2" type="ORF">H206_00876</name>
</gene>
<evidence type="ECO:0000313" key="2">
    <source>
        <dbReference type="EMBL" id="RWX46453.1"/>
    </source>
</evidence>
<accession>A0A3S3QFY7</accession>
<reference evidence="2 3" key="1">
    <citation type="submission" date="2017-01" db="EMBL/GenBank/DDBJ databases">
        <title>The cable genome- insights into the physiology and evolution of filamentous bacteria capable of sulfide oxidation via long distance electron transfer.</title>
        <authorList>
            <person name="Schreiber L."/>
            <person name="Bjerg J.T."/>
            <person name="Boggild A."/>
            <person name="Van De Vossenberg J."/>
            <person name="Meysman F."/>
            <person name="Nielsen L.P."/>
            <person name="Schramm A."/>
            <person name="Kjeldsen K.U."/>
        </authorList>
    </citation>
    <scope>NUCLEOTIDE SEQUENCE [LARGE SCALE GENOMIC DNA]</scope>
    <source>
        <strain evidence="2">MCF</strain>
    </source>
</reference>
<dbReference type="AlphaFoldDB" id="A0A3S3QFY7"/>
<keyword evidence="1" id="KW-0472">Membrane</keyword>
<dbReference type="Proteomes" id="UP000287853">
    <property type="component" value="Unassembled WGS sequence"/>
</dbReference>
<keyword evidence="1" id="KW-0812">Transmembrane</keyword>
<comment type="caution">
    <text evidence="2">The sequence shown here is derived from an EMBL/GenBank/DDBJ whole genome shotgun (WGS) entry which is preliminary data.</text>
</comment>
<proteinExistence type="predicted"/>
<name>A0A3S3QFY7_9BACT</name>
<sequence>MDAKMTEAGAKMMAAPAAKAGGVNAATPVAAKAGGLALTSGKLLAATKATVATPMFGVVALSSIIVFQWWKGKRDARQFSSSEE</sequence>